<evidence type="ECO:0000256" key="1">
    <source>
        <dbReference type="SAM" id="MobiDB-lite"/>
    </source>
</evidence>
<evidence type="ECO:0000313" key="3">
    <source>
        <dbReference type="Proteomes" id="UP000309128"/>
    </source>
</evidence>
<evidence type="ECO:0000313" key="2">
    <source>
        <dbReference type="EMBL" id="TMR11744.1"/>
    </source>
</evidence>
<sequence>MPRVRMLQSVAGERFSWRAGEIVEMSAADAKVWADGYRGELVRGEQAETPERSQAAPETAARPRPGRRKTS</sequence>
<keyword evidence="3" id="KW-1185">Reference proteome</keyword>
<proteinExistence type="predicted"/>
<organism evidence="2 3">
    <name type="scientific">Nonomuraea turkmeniaca</name>
    <dbReference type="NCBI Taxonomy" id="103838"/>
    <lineage>
        <taxon>Bacteria</taxon>
        <taxon>Bacillati</taxon>
        <taxon>Actinomycetota</taxon>
        <taxon>Actinomycetes</taxon>
        <taxon>Streptosporangiales</taxon>
        <taxon>Streptosporangiaceae</taxon>
        <taxon>Nonomuraea</taxon>
    </lineage>
</organism>
<dbReference type="RefSeq" id="WP_138670894.1">
    <property type="nucleotide sequence ID" value="NZ_VCKY01000149.1"/>
</dbReference>
<protein>
    <submittedName>
        <fullName evidence="2">Uncharacterized protein</fullName>
    </submittedName>
</protein>
<gene>
    <name evidence="2" type="ORF">ETD86_34820</name>
</gene>
<reference evidence="2 3" key="1">
    <citation type="submission" date="2019-05" db="EMBL/GenBank/DDBJ databases">
        <title>Draft genome sequence of Nonomuraea turkmeniaca DSM 43926.</title>
        <authorList>
            <person name="Saricaoglu S."/>
            <person name="Isik K."/>
        </authorList>
    </citation>
    <scope>NUCLEOTIDE SEQUENCE [LARGE SCALE GENOMIC DNA]</scope>
    <source>
        <strain evidence="2 3">DSM 43926</strain>
    </source>
</reference>
<accession>A0A5S4F6F9</accession>
<feature type="region of interest" description="Disordered" evidence="1">
    <location>
        <begin position="43"/>
        <end position="71"/>
    </location>
</feature>
<name>A0A5S4F6F9_9ACTN</name>
<comment type="caution">
    <text evidence="2">The sequence shown here is derived from an EMBL/GenBank/DDBJ whole genome shotgun (WGS) entry which is preliminary data.</text>
</comment>
<dbReference type="Proteomes" id="UP000309128">
    <property type="component" value="Unassembled WGS sequence"/>
</dbReference>
<dbReference type="OrthoDB" id="4224765at2"/>
<dbReference type="EMBL" id="VCKY01000149">
    <property type="protein sequence ID" value="TMR11744.1"/>
    <property type="molecule type" value="Genomic_DNA"/>
</dbReference>
<dbReference type="AlphaFoldDB" id="A0A5S4F6F9"/>